<dbReference type="AlphaFoldDB" id="A0A377ICH4"/>
<sequence length="128" mass="13632">MTTPETKAKIKLGEIKGLITQIKQLANAGGNSAVSITENGKSKPVSRTGIFKSINTIAALAEIEAQELAENIEQAKTLLEIAINQGGQVTNKDGKPLTSEELLERAFDDLSEAQTQLESLIDLNKGNA</sequence>
<accession>A0A377ICH4</accession>
<proteinExistence type="predicted"/>
<evidence type="ECO:0000256" key="1">
    <source>
        <dbReference type="SAM" id="Coils"/>
    </source>
</evidence>
<dbReference type="RefSeq" id="WP_017805245.1">
    <property type="nucleotide sequence ID" value="NZ_PQVK01000278.1"/>
</dbReference>
<evidence type="ECO:0000313" key="3">
    <source>
        <dbReference type="Proteomes" id="UP000254465"/>
    </source>
</evidence>
<dbReference type="EMBL" id="UGHK01000002">
    <property type="protein sequence ID" value="STO72740.1"/>
    <property type="molecule type" value="Genomic_DNA"/>
</dbReference>
<evidence type="ECO:0000313" key="2">
    <source>
        <dbReference type="EMBL" id="STO72740.1"/>
    </source>
</evidence>
<dbReference type="Proteomes" id="UP000254465">
    <property type="component" value="Unassembled WGS sequence"/>
</dbReference>
<reference evidence="2 3" key="1">
    <citation type="submission" date="2018-06" db="EMBL/GenBank/DDBJ databases">
        <authorList>
            <consortium name="Pathogen Informatics"/>
            <person name="Doyle S."/>
        </authorList>
    </citation>
    <scope>NUCLEOTIDE SEQUENCE [LARGE SCALE GENOMIC DNA]</scope>
    <source>
        <strain evidence="2 3">NCTC11296</strain>
    </source>
</reference>
<keyword evidence="1" id="KW-0175">Coiled coil</keyword>
<feature type="coiled-coil region" evidence="1">
    <location>
        <begin position="58"/>
        <end position="123"/>
    </location>
</feature>
<name>A0A377ICH4_AVIPA</name>
<gene>
    <name evidence="2" type="ORF">NCTC11296_02682</name>
</gene>
<organism evidence="2 3">
    <name type="scientific">Avibacterium paragallinarum</name>
    <name type="common">Haemophilus gallinarum</name>
    <dbReference type="NCBI Taxonomy" id="728"/>
    <lineage>
        <taxon>Bacteria</taxon>
        <taxon>Pseudomonadati</taxon>
        <taxon>Pseudomonadota</taxon>
        <taxon>Gammaproteobacteria</taxon>
        <taxon>Pasteurellales</taxon>
        <taxon>Pasteurellaceae</taxon>
        <taxon>Avibacterium</taxon>
    </lineage>
</organism>
<protein>
    <submittedName>
        <fullName evidence="2">Uncharacterized protein</fullName>
    </submittedName>
</protein>